<dbReference type="SUPFAM" id="SSF141694">
    <property type="entry name" value="AF2212/PG0164-like"/>
    <property type="match status" value="1"/>
</dbReference>
<accession>A0A543CWB1</accession>
<dbReference type="RefSeq" id="WP_141961233.1">
    <property type="nucleotide sequence ID" value="NZ_VFOZ01000001.1"/>
</dbReference>
<protein>
    <submittedName>
        <fullName evidence="1">Uncharacterized protein DUF1905</fullName>
    </submittedName>
</protein>
<dbReference type="Gene3D" id="2.40.30.100">
    <property type="entry name" value="AF2212/PG0164-like"/>
    <property type="match status" value="1"/>
</dbReference>
<proteinExistence type="predicted"/>
<gene>
    <name evidence="1" type="ORF">FB559_7154</name>
</gene>
<dbReference type="AlphaFoldDB" id="A0A543CWB1"/>
<organism evidence="1 2">
    <name type="scientific">Actinoallomurus bryophytorum</name>
    <dbReference type="NCBI Taxonomy" id="1490222"/>
    <lineage>
        <taxon>Bacteria</taxon>
        <taxon>Bacillati</taxon>
        <taxon>Actinomycetota</taxon>
        <taxon>Actinomycetes</taxon>
        <taxon>Streptosporangiales</taxon>
        <taxon>Thermomonosporaceae</taxon>
        <taxon>Actinoallomurus</taxon>
    </lineage>
</organism>
<dbReference type="InterPro" id="IPR037079">
    <property type="entry name" value="AF2212/PG0164-like_sf"/>
</dbReference>
<dbReference type="InterPro" id="IPR015018">
    <property type="entry name" value="DUF1905"/>
</dbReference>
<reference evidence="1 2" key="1">
    <citation type="submission" date="2019-06" db="EMBL/GenBank/DDBJ databases">
        <title>Sequencing the genomes of 1000 actinobacteria strains.</title>
        <authorList>
            <person name="Klenk H.-P."/>
        </authorList>
    </citation>
    <scope>NUCLEOTIDE SEQUENCE [LARGE SCALE GENOMIC DNA]</scope>
    <source>
        <strain evidence="1 2">DSM 102200</strain>
    </source>
</reference>
<dbReference type="EMBL" id="VFOZ01000001">
    <property type="protein sequence ID" value="TQM01395.1"/>
    <property type="molecule type" value="Genomic_DNA"/>
</dbReference>
<comment type="caution">
    <text evidence="1">The sequence shown here is derived from an EMBL/GenBank/DDBJ whole genome shotgun (WGS) entry which is preliminary data.</text>
</comment>
<dbReference type="Proteomes" id="UP000316096">
    <property type="component" value="Unassembled WGS sequence"/>
</dbReference>
<keyword evidence="2" id="KW-1185">Reference proteome</keyword>
<dbReference type="OrthoDB" id="2604865at2"/>
<dbReference type="Pfam" id="PF08922">
    <property type="entry name" value="DUF1905"/>
    <property type="match status" value="1"/>
</dbReference>
<evidence type="ECO:0000313" key="2">
    <source>
        <dbReference type="Proteomes" id="UP000316096"/>
    </source>
</evidence>
<evidence type="ECO:0000313" key="1">
    <source>
        <dbReference type="EMBL" id="TQM01395.1"/>
    </source>
</evidence>
<sequence length="150" mass="16492">MRFRATIELGGKTATGFQVPDDVVTALGAGRRPPVRVTIGGHTYRSTVASMGGRFMVGVSAQNREAAAVAAGDEVDVDLELDTEPREVAVPEDLAAILDGEPEARRFFDGLSYSRKQWFVLRIEQAKKDETRRRRVDETVTMLREGRSGP</sequence>
<name>A0A543CWB1_9ACTN</name>
<dbReference type="Pfam" id="PF13376">
    <property type="entry name" value="OmdA"/>
    <property type="match status" value="1"/>
</dbReference>